<proteinExistence type="predicted"/>
<sequence length="173" mass="19858">MNEPGGSSVIRDYFATQKGQELKKWIDDNLKANAQNENAMRILKEAIQAAANDPLMTPEVKELADMIVFLIEDREPFKYDFDAVLKPVIKIAKAEGRDIGGKTRAENDKRTAYLNEIEEEAISRATEFRRHGYQAEFVREMLNKYPNLKDEKAILKRLGKLKKSNSIEKLNIK</sequence>
<name>A0A2T5HIL0_9PROT</name>
<evidence type="ECO:0000313" key="1">
    <source>
        <dbReference type="EMBL" id="PTQ71415.1"/>
    </source>
</evidence>
<gene>
    <name evidence="1" type="ORF">C8R26_1303</name>
</gene>
<evidence type="ECO:0000313" key="2">
    <source>
        <dbReference type="Proteomes" id="UP000244128"/>
    </source>
</evidence>
<protein>
    <submittedName>
        <fullName evidence="1">Uncharacterized protein</fullName>
    </submittedName>
</protein>
<dbReference type="AlphaFoldDB" id="A0A2T5HIL0"/>
<dbReference type="Proteomes" id="UP000244128">
    <property type="component" value="Unassembled WGS sequence"/>
</dbReference>
<organism evidence="1 2">
    <name type="scientific">Nitrosomonas oligotropha</name>
    <dbReference type="NCBI Taxonomy" id="42354"/>
    <lineage>
        <taxon>Bacteria</taxon>
        <taxon>Pseudomonadati</taxon>
        <taxon>Pseudomonadota</taxon>
        <taxon>Betaproteobacteria</taxon>
        <taxon>Nitrosomonadales</taxon>
        <taxon>Nitrosomonadaceae</taxon>
        <taxon>Nitrosomonas</taxon>
    </lineage>
</organism>
<comment type="caution">
    <text evidence="1">The sequence shown here is derived from an EMBL/GenBank/DDBJ whole genome shotgun (WGS) entry which is preliminary data.</text>
</comment>
<accession>A0A2T5HIL0</accession>
<dbReference type="EMBL" id="QAOI01000030">
    <property type="protein sequence ID" value="PTQ71415.1"/>
    <property type="molecule type" value="Genomic_DNA"/>
</dbReference>
<reference evidence="1 2" key="1">
    <citation type="submission" date="2018-04" db="EMBL/GenBank/DDBJ databases">
        <title>Active sludge and wastewater microbial communities from Klosterneuburg, Austria.</title>
        <authorList>
            <person name="Wagner M."/>
        </authorList>
    </citation>
    <scope>NUCLEOTIDE SEQUENCE [LARGE SCALE GENOMIC DNA]</scope>
    <source>
        <strain evidence="1 2">Nm49</strain>
    </source>
</reference>